<dbReference type="PROSITE" id="PS50110">
    <property type="entry name" value="RESPONSE_REGULATORY"/>
    <property type="match status" value="1"/>
</dbReference>
<dbReference type="Pfam" id="PF00196">
    <property type="entry name" value="GerE"/>
    <property type="match status" value="1"/>
</dbReference>
<dbReference type="PRINTS" id="PR00038">
    <property type="entry name" value="HTHLUXR"/>
</dbReference>
<keyword evidence="3" id="KW-0238">DNA-binding</keyword>
<dbReference type="InterPro" id="IPR039420">
    <property type="entry name" value="WalR-like"/>
</dbReference>
<feature type="domain" description="Response regulatory" evidence="7">
    <location>
        <begin position="7"/>
        <end position="123"/>
    </location>
</feature>
<accession>A0ABU4F7X0</accession>
<proteinExistence type="predicted"/>
<keyword evidence="2" id="KW-0805">Transcription regulation</keyword>
<dbReference type="InterPro" id="IPR011006">
    <property type="entry name" value="CheY-like_superfamily"/>
</dbReference>
<evidence type="ECO:0000256" key="2">
    <source>
        <dbReference type="ARBA" id="ARBA00023015"/>
    </source>
</evidence>
<organism evidence="8 9">
    <name type="scientific">Streptomyces prunicolor</name>
    <dbReference type="NCBI Taxonomy" id="67348"/>
    <lineage>
        <taxon>Bacteria</taxon>
        <taxon>Bacillati</taxon>
        <taxon>Actinomycetota</taxon>
        <taxon>Actinomycetes</taxon>
        <taxon>Kitasatosporales</taxon>
        <taxon>Streptomycetaceae</taxon>
        <taxon>Streptomyces</taxon>
    </lineage>
</organism>
<evidence type="ECO:0000259" key="7">
    <source>
        <dbReference type="PROSITE" id="PS50110"/>
    </source>
</evidence>
<feature type="domain" description="HTH luxR-type" evidence="6">
    <location>
        <begin position="151"/>
        <end position="216"/>
    </location>
</feature>
<feature type="modified residue" description="4-aspartylphosphate" evidence="5">
    <location>
        <position position="58"/>
    </location>
</feature>
<gene>
    <name evidence="8" type="ORF">R5A26_12090</name>
</gene>
<evidence type="ECO:0000313" key="9">
    <source>
        <dbReference type="Proteomes" id="UP001187346"/>
    </source>
</evidence>
<evidence type="ECO:0000256" key="5">
    <source>
        <dbReference type="PROSITE-ProRule" id="PRU00169"/>
    </source>
</evidence>
<dbReference type="PANTHER" id="PTHR43214">
    <property type="entry name" value="TWO-COMPONENT RESPONSE REGULATOR"/>
    <property type="match status" value="1"/>
</dbReference>
<name>A0ABU4F7X0_9ACTN</name>
<evidence type="ECO:0000313" key="8">
    <source>
        <dbReference type="EMBL" id="MDV7216691.1"/>
    </source>
</evidence>
<dbReference type="InterPro" id="IPR000792">
    <property type="entry name" value="Tscrpt_reg_LuxR_C"/>
</dbReference>
<keyword evidence="1 5" id="KW-0597">Phosphoprotein</keyword>
<keyword evidence="4" id="KW-0804">Transcription</keyword>
<evidence type="ECO:0000256" key="3">
    <source>
        <dbReference type="ARBA" id="ARBA00023125"/>
    </source>
</evidence>
<reference evidence="8 9" key="1">
    <citation type="submission" date="2023-10" db="EMBL/GenBank/DDBJ databases">
        <title>Characterization of rhizosphere-enriched actinobacteria from wheat plants lab-grown on chernevaya soil.</title>
        <authorList>
            <person name="Tikhonova E.N."/>
            <person name="Konopkin A."/>
            <person name="Kravchenko I.K."/>
        </authorList>
    </citation>
    <scope>NUCLEOTIDE SEQUENCE [LARGE SCALE GENOMIC DNA]</scope>
    <source>
        <strain evidence="8 9">RR29</strain>
    </source>
</reference>
<dbReference type="Gene3D" id="3.40.50.2300">
    <property type="match status" value="1"/>
</dbReference>
<dbReference type="Proteomes" id="UP001187346">
    <property type="component" value="Unassembled WGS sequence"/>
</dbReference>
<dbReference type="SMART" id="SM00421">
    <property type="entry name" value="HTH_LUXR"/>
    <property type="match status" value="1"/>
</dbReference>
<dbReference type="CDD" id="cd06170">
    <property type="entry name" value="LuxR_C_like"/>
    <property type="match status" value="1"/>
</dbReference>
<dbReference type="CDD" id="cd17535">
    <property type="entry name" value="REC_NarL-like"/>
    <property type="match status" value="1"/>
</dbReference>
<dbReference type="PROSITE" id="PS50043">
    <property type="entry name" value="HTH_LUXR_2"/>
    <property type="match status" value="1"/>
</dbReference>
<dbReference type="PANTHER" id="PTHR43214:SF24">
    <property type="entry name" value="TRANSCRIPTIONAL REGULATORY PROTEIN NARL-RELATED"/>
    <property type="match status" value="1"/>
</dbReference>
<dbReference type="Pfam" id="PF00072">
    <property type="entry name" value="Response_reg"/>
    <property type="match status" value="1"/>
</dbReference>
<comment type="caution">
    <text evidence="8">The sequence shown here is derived from an EMBL/GenBank/DDBJ whole genome shotgun (WGS) entry which is preliminary data.</text>
</comment>
<sequence>MSITPIRIVVADDHEIVRFGYAGLLATQADFTVVGTARDGAEAVRVCREETPDVVLMDVRMPVMDGIEATARLQNGPGTPRVLVLTTFDLDEHVYDALTAGASGFLLKDVTAERLFDAVRVVAAGEALLAPGITRRLIAEFARQRPRTGPAHTALDALTPRETDVLRLLAQGLSNPELAARLHVGEETVKTHVSRILSKLGLRDRTQAVVMAYETGLVVPRTG</sequence>
<evidence type="ECO:0000256" key="1">
    <source>
        <dbReference type="ARBA" id="ARBA00022553"/>
    </source>
</evidence>
<dbReference type="InterPro" id="IPR058245">
    <property type="entry name" value="NreC/VraR/RcsB-like_REC"/>
</dbReference>
<evidence type="ECO:0000256" key="4">
    <source>
        <dbReference type="ARBA" id="ARBA00023163"/>
    </source>
</evidence>
<keyword evidence="9" id="KW-1185">Reference proteome</keyword>
<dbReference type="EMBL" id="JAWMAJ010000031">
    <property type="protein sequence ID" value="MDV7216691.1"/>
    <property type="molecule type" value="Genomic_DNA"/>
</dbReference>
<evidence type="ECO:0000259" key="6">
    <source>
        <dbReference type="PROSITE" id="PS50043"/>
    </source>
</evidence>
<dbReference type="RefSeq" id="WP_317771211.1">
    <property type="nucleotide sequence ID" value="NZ_JAWMAJ010000031.1"/>
</dbReference>
<dbReference type="SMART" id="SM00448">
    <property type="entry name" value="REC"/>
    <property type="match status" value="1"/>
</dbReference>
<dbReference type="InterPro" id="IPR001789">
    <property type="entry name" value="Sig_transdc_resp-reg_receiver"/>
</dbReference>
<dbReference type="SUPFAM" id="SSF52172">
    <property type="entry name" value="CheY-like"/>
    <property type="match status" value="1"/>
</dbReference>
<protein>
    <submittedName>
        <fullName evidence="8">Response regulator transcription factor</fullName>
    </submittedName>
</protein>